<dbReference type="PANTHER" id="PTHR38042:SF1">
    <property type="entry name" value="UROPORPHYRINOGEN-III SYNTHASE, CHLOROPLASTIC"/>
    <property type="match status" value="1"/>
</dbReference>
<feature type="domain" description="Tetrapyrrole biosynthesis uroporphyrinogen III synthase" evidence="10">
    <location>
        <begin position="37"/>
        <end position="258"/>
    </location>
</feature>
<proteinExistence type="inferred from homology"/>
<evidence type="ECO:0000256" key="4">
    <source>
        <dbReference type="ARBA" id="ARBA00023239"/>
    </source>
</evidence>
<evidence type="ECO:0000259" key="10">
    <source>
        <dbReference type="Pfam" id="PF02602"/>
    </source>
</evidence>
<dbReference type="GO" id="GO:0006780">
    <property type="term" value="P:uroporphyrinogen III biosynthetic process"/>
    <property type="evidence" value="ECO:0007669"/>
    <property type="project" value="UniProtKB-UniRule"/>
</dbReference>
<organism evidence="11">
    <name type="scientific">Rhodanobacter sp. FW102-FHT14D07</name>
    <dbReference type="NCBI Taxonomy" id="3351462"/>
    <lineage>
        <taxon>Bacteria</taxon>
        <taxon>Pseudomonadati</taxon>
        <taxon>Pseudomonadota</taxon>
        <taxon>Gammaproteobacteria</taxon>
        <taxon>Lysobacterales</taxon>
        <taxon>Rhodanobacteraceae</taxon>
        <taxon>Rhodanobacter</taxon>
    </lineage>
</organism>
<evidence type="ECO:0000256" key="3">
    <source>
        <dbReference type="ARBA" id="ARBA00013109"/>
    </source>
</evidence>
<dbReference type="GO" id="GO:0004852">
    <property type="term" value="F:uroporphyrinogen-III synthase activity"/>
    <property type="evidence" value="ECO:0007669"/>
    <property type="project" value="UniProtKB-UniRule"/>
</dbReference>
<reference evidence="11" key="1">
    <citation type="submission" date="2024-10" db="EMBL/GenBank/DDBJ databases">
        <authorList>
            <person name="Lesea H.P."/>
            <person name="Kuehl J.V."/>
            <person name="Chandonia J.-M."/>
        </authorList>
    </citation>
    <scope>NUCLEOTIDE SEQUENCE</scope>
    <source>
        <strain evidence="11">FW102-FHT14D07</strain>
    </source>
</reference>
<comment type="pathway">
    <text evidence="1 9">Porphyrin-containing compound metabolism; protoporphyrin-IX biosynthesis; coproporphyrinogen-III from 5-aminolevulinate: step 3/4.</text>
</comment>
<dbReference type="AlphaFoldDB" id="A0AB74UV08"/>
<dbReference type="Gene3D" id="3.40.50.10090">
    <property type="match status" value="2"/>
</dbReference>
<dbReference type="SUPFAM" id="SSF69618">
    <property type="entry name" value="HemD-like"/>
    <property type="match status" value="1"/>
</dbReference>
<comment type="function">
    <text evidence="6 9">Catalyzes cyclization of the linear tetrapyrrole, hydroxymethylbilane, to the macrocyclic uroporphyrinogen III.</text>
</comment>
<dbReference type="RefSeq" id="WP_395120312.1">
    <property type="nucleotide sequence ID" value="NZ_CP170721.1"/>
</dbReference>
<evidence type="ECO:0000256" key="2">
    <source>
        <dbReference type="ARBA" id="ARBA00008133"/>
    </source>
</evidence>
<protein>
    <recommendedName>
        <fullName evidence="7 9">Uroporphyrinogen-III synthase</fullName>
        <ecNumber evidence="3 9">4.2.1.75</ecNumber>
    </recommendedName>
</protein>
<dbReference type="Pfam" id="PF02602">
    <property type="entry name" value="HEM4"/>
    <property type="match status" value="1"/>
</dbReference>
<dbReference type="GO" id="GO:0006782">
    <property type="term" value="P:protoporphyrinogen IX biosynthetic process"/>
    <property type="evidence" value="ECO:0007669"/>
    <property type="project" value="UniProtKB-UniRule"/>
</dbReference>
<dbReference type="PANTHER" id="PTHR38042">
    <property type="entry name" value="UROPORPHYRINOGEN-III SYNTHASE, CHLOROPLASTIC"/>
    <property type="match status" value="1"/>
</dbReference>
<sequence length="263" mass="27877">MPDHRPDTRTHPQALTRVGALRARVLVITRPVGTAAALSRRVRALGGVPLSLPGLALRAADDPAAVRAQLREALADELVIFTSPAAVHHAAALVALRTRSTVLAVGQGTARALRRHGVKQPLCSDQQDSEGLLAHPALQALRDRRVALIGAPGGRGVLRRELAARGACLHEVQVYRRVPPRLDRRHTAALQVLPRSARVLLSSQEALHNLCSLLPPPARQRLCAATAVVSSERLAAAARAAGFRRVVQAASALADDMLAAAAR</sequence>
<evidence type="ECO:0000256" key="7">
    <source>
        <dbReference type="ARBA" id="ARBA00040167"/>
    </source>
</evidence>
<gene>
    <name evidence="11" type="ORF">ACFYG5_18435</name>
</gene>
<evidence type="ECO:0000256" key="1">
    <source>
        <dbReference type="ARBA" id="ARBA00004772"/>
    </source>
</evidence>
<evidence type="ECO:0000256" key="5">
    <source>
        <dbReference type="ARBA" id="ARBA00023244"/>
    </source>
</evidence>
<evidence type="ECO:0000256" key="8">
    <source>
        <dbReference type="ARBA" id="ARBA00048617"/>
    </source>
</evidence>
<comment type="catalytic activity">
    <reaction evidence="8 9">
        <text>hydroxymethylbilane = uroporphyrinogen III + H2O</text>
        <dbReference type="Rhea" id="RHEA:18965"/>
        <dbReference type="ChEBI" id="CHEBI:15377"/>
        <dbReference type="ChEBI" id="CHEBI:57308"/>
        <dbReference type="ChEBI" id="CHEBI:57845"/>
        <dbReference type="EC" id="4.2.1.75"/>
    </reaction>
</comment>
<dbReference type="EC" id="4.2.1.75" evidence="3 9"/>
<comment type="similarity">
    <text evidence="2 9">Belongs to the uroporphyrinogen-III synthase family.</text>
</comment>
<evidence type="ECO:0000313" key="11">
    <source>
        <dbReference type="EMBL" id="XIA18506.1"/>
    </source>
</evidence>
<dbReference type="InterPro" id="IPR039793">
    <property type="entry name" value="UROS/Hem4"/>
</dbReference>
<dbReference type="InterPro" id="IPR003754">
    <property type="entry name" value="4pyrrol_synth_uPrphyn_synth"/>
</dbReference>
<evidence type="ECO:0000256" key="9">
    <source>
        <dbReference type="RuleBase" id="RU366031"/>
    </source>
</evidence>
<dbReference type="CDD" id="cd06578">
    <property type="entry name" value="HemD"/>
    <property type="match status" value="1"/>
</dbReference>
<keyword evidence="5 9" id="KW-0627">Porphyrin biosynthesis</keyword>
<evidence type="ECO:0000256" key="6">
    <source>
        <dbReference type="ARBA" id="ARBA00037589"/>
    </source>
</evidence>
<name>A0AB74UV08_9GAMM</name>
<dbReference type="EMBL" id="CP170721">
    <property type="protein sequence ID" value="XIA18506.1"/>
    <property type="molecule type" value="Genomic_DNA"/>
</dbReference>
<dbReference type="InterPro" id="IPR036108">
    <property type="entry name" value="4pyrrol_syn_uPrphyn_synt_sf"/>
</dbReference>
<accession>A0AB74UV08</accession>
<keyword evidence="4 9" id="KW-0456">Lyase</keyword>